<accession>D8PJ36</accession>
<dbReference type="OrthoDB" id="9789407at2"/>
<dbReference type="PANTHER" id="PTHR35024">
    <property type="entry name" value="HYPOTHETICAL CYTOSOLIC PROTEIN"/>
    <property type="match status" value="1"/>
</dbReference>
<dbReference type="KEGG" id="nde:NIDE3590"/>
<gene>
    <name evidence="2" type="ORF">NIDE3590</name>
</gene>
<sequence length="164" mass="17429">MLGWSSSSSATAWEKEREMMKKSGFVENDNITLLAKGVLLRGEIRVEGTVRIDGRLEGDLHTTGTVVIGEDGIVQGTITAGTIISSGKIKATVRATERLQLLKTGLLVGEVHAPAFSMEDGAKFQGMSDMGVASWGDEAQKLPGNVRDISSQRPKAVAMLGENA</sequence>
<dbReference type="Proteomes" id="UP000001660">
    <property type="component" value="Chromosome"/>
</dbReference>
<dbReference type="HOGENOM" id="CLU_072799_4_3_0"/>
<protein>
    <recommendedName>
        <fullName evidence="4">Polymer-forming cytoskeletal protein</fullName>
    </recommendedName>
</protein>
<reference evidence="2 3" key="1">
    <citation type="journal article" date="2010" name="Proc. Natl. Acad. Sci. U.S.A.">
        <title>A Nitrospira metagenome illuminates the physiology and evolution of globally important nitrite-oxidizing bacteria.</title>
        <authorList>
            <person name="Lucker S."/>
            <person name="Wagner M."/>
            <person name="Maixner F."/>
            <person name="Pelletier E."/>
            <person name="Koch H."/>
            <person name="Vacherie B."/>
            <person name="Rattei T."/>
            <person name="Sinninghe Damste J."/>
            <person name="Spieck E."/>
            <person name="Le Paslier D."/>
            <person name="Daims H."/>
        </authorList>
    </citation>
    <scope>NUCLEOTIDE SEQUENCE [LARGE SCALE GENOMIC DNA]</scope>
</reference>
<dbReference type="PANTHER" id="PTHR35024:SF4">
    <property type="entry name" value="POLYMER-FORMING CYTOSKELETAL PROTEIN"/>
    <property type="match status" value="1"/>
</dbReference>
<dbReference type="Pfam" id="PF04519">
    <property type="entry name" value="Bactofilin"/>
    <property type="match status" value="1"/>
</dbReference>
<keyword evidence="3" id="KW-1185">Reference proteome</keyword>
<proteinExistence type="inferred from homology"/>
<comment type="similarity">
    <text evidence="1">Belongs to the bactofilin family.</text>
</comment>
<evidence type="ECO:0000313" key="3">
    <source>
        <dbReference type="Proteomes" id="UP000001660"/>
    </source>
</evidence>
<evidence type="ECO:0000256" key="1">
    <source>
        <dbReference type="ARBA" id="ARBA00044755"/>
    </source>
</evidence>
<dbReference type="EMBL" id="FP929003">
    <property type="protein sequence ID" value="CBK43273.1"/>
    <property type="molecule type" value="Genomic_DNA"/>
</dbReference>
<dbReference type="eggNOG" id="COG1664">
    <property type="taxonomic scope" value="Bacteria"/>
</dbReference>
<dbReference type="AlphaFoldDB" id="D8PJ36"/>
<evidence type="ECO:0000313" key="2">
    <source>
        <dbReference type="EMBL" id="CBK43273.1"/>
    </source>
</evidence>
<dbReference type="STRING" id="330214.NIDE3590"/>
<organism evidence="2 3">
    <name type="scientific">Nitrospira defluvii</name>
    <dbReference type="NCBI Taxonomy" id="330214"/>
    <lineage>
        <taxon>Bacteria</taxon>
        <taxon>Pseudomonadati</taxon>
        <taxon>Nitrospirota</taxon>
        <taxon>Nitrospiria</taxon>
        <taxon>Nitrospirales</taxon>
        <taxon>Nitrospiraceae</taxon>
        <taxon>Nitrospira</taxon>
    </lineage>
</organism>
<name>D8PJ36_9BACT</name>
<evidence type="ECO:0008006" key="4">
    <source>
        <dbReference type="Google" id="ProtNLM"/>
    </source>
</evidence>
<dbReference type="InterPro" id="IPR007607">
    <property type="entry name" value="BacA/B"/>
</dbReference>